<sequence length="473" mass="51541">MTGISGYGTWVPYFRMKRENISGAWGMPTGRGERAVANFDEDSVSMAVNAGMNCLPGNDARDIDALFFATTTAPYREKGSGGTMAAALGLRQDVRTIEMGGSLRSGIAALITGFDLAAGGKRVLVTSADCRLAAPQSAYEQVLGDGGCAFLLDDKDVIAEIEHCESFNQELQGYWRGNEDKFLQTAEDRFSGSKYAKIVVSALGQFATEHSISVGDFQKVIIDAPTPKLQLTVAKMLGLDREQLVSGILEMVGHTGAAAASMMLAKGLSEAKSGDRILVVAFGEGCDIVTMKVTDNIAKYDPRHTLAEQLAQKDDQLQYTAYLKWRGLIDTEPPRRPETQVPSQPALYRNNQQNLGFEGCRCTNCGTAQFPKQRVCVHCRAKDEMEEYSFRGKDGKVVTFTADYLAASPAPPSIFAVVDFDGGGRMLAEVTDCPEQQVKIGERVQFTFRRLYSVGGVSNYFWKAVPKRGEVNE</sequence>
<dbReference type="InterPro" id="IPR012340">
    <property type="entry name" value="NA-bd_OB-fold"/>
</dbReference>
<evidence type="ECO:0000259" key="4">
    <source>
        <dbReference type="Pfam" id="PF12172"/>
    </source>
</evidence>
<dbReference type="Pfam" id="PF12172">
    <property type="entry name" value="zf-ChsH2"/>
    <property type="match status" value="1"/>
</dbReference>
<dbReference type="InterPro" id="IPR016039">
    <property type="entry name" value="Thiolase-like"/>
</dbReference>
<keyword evidence="6" id="KW-1185">Reference proteome</keyword>
<dbReference type="SUPFAM" id="SSF53901">
    <property type="entry name" value="Thiolase-like"/>
    <property type="match status" value="2"/>
</dbReference>
<evidence type="ECO:0000313" key="5">
    <source>
        <dbReference type="EMBL" id="WRO22610.1"/>
    </source>
</evidence>
<accession>A0AAU0UQY5</accession>
<dbReference type="EMBL" id="CP121694">
    <property type="protein sequence ID" value="WRO22610.1"/>
    <property type="molecule type" value="Genomic_DNA"/>
</dbReference>
<evidence type="ECO:0000256" key="1">
    <source>
        <dbReference type="ARBA" id="ARBA00022679"/>
    </source>
</evidence>
<feature type="domain" description="Beta-ketoacyl-[acyl-carrier-protein] synthase III C-terminal" evidence="3">
    <location>
        <begin position="210"/>
        <end position="288"/>
    </location>
</feature>
<dbReference type="InterPro" id="IPR002878">
    <property type="entry name" value="ChsH2_C"/>
</dbReference>
<organism evidence="5 6">
    <name type="scientific">Metallumcola ferriviriculae</name>
    <dbReference type="NCBI Taxonomy" id="3039180"/>
    <lineage>
        <taxon>Bacteria</taxon>
        <taxon>Bacillati</taxon>
        <taxon>Bacillota</taxon>
        <taxon>Clostridia</taxon>
        <taxon>Neomoorellales</taxon>
        <taxon>Desulfitibacteraceae</taxon>
        <taxon>Metallumcola</taxon>
    </lineage>
</organism>
<proteinExistence type="predicted"/>
<dbReference type="Pfam" id="PF08541">
    <property type="entry name" value="ACP_syn_III_C"/>
    <property type="match status" value="1"/>
</dbReference>
<dbReference type="AlphaFoldDB" id="A0AAU0UQY5"/>
<name>A0AAU0UQY5_9FIRM</name>
<evidence type="ECO:0000259" key="2">
    <source>
        <dbReference type="Pfam" id="PF01796"/>
    </source>
</evidence>
<evidence type="ECO:0000259" key="3">
    <source>
        <dbReference type="Pfam" id="PF08541"/>
    </source>
</evidence>
<dbReference type="InterPro" id="IPR013747">
    <property type="entry name" value="ACP_syn_III_C"/>
</dbReference>
<evidence type="ECO:0000313" key="6">
    <source>
        <dbReference type="Proteomes" id="UP001329915"/>
    </source>
</evidence>
<keyword evidence="1" id="KW-0808">Transferase</keyword>
<gene>
    <name evidence="5" type="ORF">MFMK1_002447</name>
</gene>
<dbReference type="Gene3D" id="3.40.47.10">
    <property type="match status" value="1"/>
</dbReference>
<dbReference type="Proteomes" id="UP001329915">
    <property type="component" value="Chromosome"/>
</dbReference>
<dbReference type="GO" id="GO:0016746">
    <property type="term" value="F:acyltransferase activity"/>
    <property type="evidence" value="ECO:0007669"/>
    <property type="project" value="InterPro"/>
</dbReference>
<dbReference type="RefSeq" id="WP_366922020.1">
    <property type="nucleotide sequence ID" value="NZ_CP121694.1"/>
</dbReference>
<protein>
    <submittedName>
        <fullName evidence="5">OB-fold domain-containing protein</fullName>
    </submittedName>
</protein>
<dbReference type="SUPFAM" id="SSF50249">
    <property type="entry name" value="Nucleic acid-binding proteins"/>
    <property type="match status" value="1"/>
</dbReference>
<dbReference type="InterPro" id="IPR052513">
    <property type="entry name" value="Thioester_dehydratase-like"/>
</dbReference>
<dbReference type="PANTHER" id="PTHR34075:SF5">
    <property type="entry name" value="BLR3430 PROTEIN"/>
    <property type="match status" value="1"/>
</dbReference>
<dbReference type="Pfam" id="PF01796">
    <property type="entry name" value="OB_ChsH2_C"/>
    <property type="match status" value="1"/>
</dbReference>
<dbReference type="KEGG" id="dbc:MFMK1_002447"/>
<feature type="domain" description="ChsH2 rubredoxin-like zinc ribbon" evidence="4">
    <location>
        <begin position="358"/>
        <end position="382"/>
    </location>
</feature>
<dbReference type="CDD" id="cd00827">
    <property type="entry name" value="init_cond_enzymes"/>
    <property type="match status" value="1"/>
</dbReference>
<dbReference type="PANTHER" id="PTHR34075">
    <property type="entry name" value="BLR3430 PROTEIN"/>
    <property type="match status" value="1"/>
</dbReference>
<feature type="domain" description="ChsH2 C-terminal OB-fold" evidence="2">
    <location>
        <begin position="393"/>
        <end position="449"/>
    </location>
</feature>
<reference evidence="5 6" key="1">
    <citation type="submission" date="2023-04" db="EMBL/GenBank/DDBJ databases">
        <authorList>
            <person name="Hsu D."/>
        </authorList>
    </citation>
    <scope>NUCLEOTIDE SEQUENCE [LARGE SCALE GENOMIC DNA]</scope>
    <source>
        <strain evidence="5 6">MK1</strain>
    </source>
</reference>
<dbReference type="InterPro" id="IPR022002">
    <property type="entry name" value="ChsH2_Znr"/>
</dbReference>